<evidence type="ECO:0000313" key="1">
    <source>
        <dbReference type="EMBL" id="TNJ37747.1"/>
    </source>
</evidence>
<evidence type="ECO:0000313" key="2">
    <source>
        <dbReference type="Proteomes" id="UP000309544"/>
    </source>
</evidence>
<proteinExistence type="predicted"/>
<dbReference type="EMBL" id="VDCI01000001">
    <property type="protein sequence ID" value="TNJ37747.1"/>
    <property type="molecule type" value="Genomic_DNA"/>
</dbReference>
<keyword evidence="2" id="KW-1185">Reference proteome</keyword>
<organism evidence="1 2">
    <name type="scientific">Prosthecochloris vibrioformis</name>
    <name type="common">Chlorobium vibrioforme</name>
    <dbReference type="NCBI Taxonomy" id="1098"/>
    <lineage>
        <taxon>Bacteria</taxon>
        <taxon>Pseudomonadati</taxon>
        <taxon>Chlorobiota</taxon>
        <taxon>Chlorobiia</taxon>
        <taxon>Chlorobiales</taxon>
        <taxon>Chlorobiaceae</taxon>
        <taxon>Prosthecochloris</taxon>
    </lineage>
</organism>
<evidence type="ECO:0008006" key="3">
    <source>
        <dbReference type="Google" id="ProtNLM"/>
    </source>
</evidence>
<sequence length="171" mass="20052">MLLVQRFTGLIENHAESLSKRWAEEVLSNDLTAGYRSFSRQELHDIVFSRFRTLGEWLSRREGHDRELSLNFCKIGGERHAAGIKSSDMVYSFMIEREMLMSYVQEEGIITEGIDLRRALEFTAELSHFYDKAIYFALVGYEEAARKPDERRSETELDKTFEGFGHWLIRE</sequence>
<accession>A0A5C4S3Q8</accession>
<protein>
    <recommendedName>
        <fullName evidence="3">RsbT co-antagonist protein RsbRD N-terminal domain-containing protein</fullName>
    </recommendedName>
</protein>
<dbReference type="RefSeq" id="WP_139626032.1">
    <property type="nucleotide sequence ID" value="NZ_VDCI01000001.1"/>
</dbReference>
<dbReference type="Gene3D" id="1.10.490.70">
    <property type="entry name" value="Histidine kinase N-terminal domain"/>
    <property type="match status" value="1"/>
</dbReference>
<comment type="caution">
    <text evidence="1">The sequence shown here is derived from an EMBL/GenBank/DDBJ whole genome shotgun (WGS) entry which is preliminary data.</text>
</comment>
<dbReference type="AlphaFoldDB" id="A0A5C4S3Q8"/>
<reference evidence="1 2" key="1">
    <citation type="submission" date="2019-05" db="EMBL/GenBank/DDBJ databases">
        <title>Draft Whole-Genome sequence of the green sulfur bacterium Prosthecochloris vibrioformis DSM 260.</title>
        <authorList>
            <person name="Meyer T.E."/>
            <person name="Kyndt J.A."/>
        </authorList>
    </citation>
    <scope>NUCLEOTIDE SEQUENCE [LARGE SCALE GENOMIC DNA]</scope>
    <source>
        <strain evidence="1 2">DSM 260</strain>
    </source>
</reference>
<name>A0A5C4S3Q8_PROVB</name>
<gene>
    <name evidence="1" type="ORF">FGF68_00785</name>
</gene>
<dbReference type="Proteomes" id="UP000309544">
    <property type="component" value="Unassembled WGS sequence"/>
</dbReference>